<name>A0A221KIF7_VITFI</name>
<proteinExistence type="inferred from homology"/>
<gene>
    <name evidence="7" type="ORF">VITFI_CDS3044</name>
</gene>
<dbReference type="GO" id="GO:0000287">
    <property type="term" value="F:magnesium ion binding"/>
    <property type="evidence" value="ECO:0007669"/>
    <property type="project" value="InterPro"/>
</dbReference>
<dbReference type="InterPro" id="IPR012000">
    <property type="entry name" value="Thiamin_PyroP_enz_cen_dom"/>
</dbReference>
<dbReference type="Gene3D" id="3.40.50.1220">
    <property type="entry name" value="TPP-binding domain"/>
    <property type="match status" value="1"/>
</dbReference>
<evidence type="ECO:0000313" key="8">
    <source>
        <dbReference type="Proteomes" id="UP000199729"/>
    </source>
</evidence>
<evidence type="ECO:0000259" key="6">
    <source>
        <dbReference type="Pfam" id="PF02776"/>
    </source>
</evidence>
<feature type="domain" description="Thiamine pyrophosphate enzyme TPP-binding" evidence="5">
    <location>
        <begin position="428"/>
        <end position="577"/>
    </location>
</feature>
<dbReference type="GO" id="GO:0009099">
    <property type="term" value="P:L-valine biosynthetic process"/>
    <property type="evidence" value="ECO:0007669"/>
    <property type="project" value="TreeGrafter"/>
</dbReference>
<dbReference type="InterPro" id="IPR029061">
    <property type="entry name" value="THDP-binding"/>
</dbReference>
<dbReference type="FunFam" id="3.40.50.970:FF:000007">
    <property type="entry name" value="Acetolactate synthase"/>
    <property type="match status" value="1"/>
</dbReference>
<dbReference type="InterPro" id="IPR011766">
    <property type="entry name" value="TPP_enzyme_TPP-bd"/>
</dbReference>
<dbReference type="Pfam" id="PF02775">
    <property type="entry name" value="TPP_enzyme_C"/>
    <property type="match status" value="1"/>
</dbReference>
<dbReference type="SUPFAM" id="SSF52467">
    <property type="entry name" value="DHS-like NAD/FAD-binding domain"/>
    <property type="match status" value="1"/>
</dbReference>
<dbReference type="PANTHER" id="PTHR18968">
    <property type="entry name" value="THIAMINE PYROPHOSPHATE ENZYMES"/>
    <property type="match status" value="1"/>
</dbReference>
<dbReference type="SUPFAM" id="SSF52518">
    <property type="entry name" value="Thiamin diphosphate-binding fold (THDP-binding)"/>
    <property type="match status" value="2"/>
</dbReference>
<accession>A0A221KIF7</accession>
<dbReference type="EMBL" id="CP022423">
    <property type="protein sequence ID" value="ASM78821.1"/>
    <property type="molecule type" value="Genomic_DNA"/>
</dbReference>
<dbReference type="Pfam" id="PF00205">
    <property type="entry name" value="TPP_enzyme_M"/>
    <property type="match status" value="1"/>
</dbReference>
<dbReference type="PANTHER" id="PTHR18968:SF142">
    <property type="entry name" value="ACETOLACTATE SYNTHASE"/>
    <property type="match status" value="1"/>
</dbReference>
<evidence type="ECO:0000259" key="5">
    <source>
        <dbReference type="Pfam" id="PF02775"/>
    </source>
</evidence>
<dbReference type="Proteomes" id="UP000199729">
    <property type="component" value="Chromosome"/>
</dbReference>
<feature type="domain" description="Thiamine pyrophosphate enzyme central" evidence="4">
    <location>
        <begin position="225"/>
        <end position="359"/>
    </location>
</feature>
<dbReference type="Gene3D" id="3.40.50.970">
    <property type="match status" value="2"/>
</dbReference>
<dbReference type="GO" id="GO:0009097">
    <property type="term" value="P:isoleucine biosynthetic process"/>
    <property type="evidence" value="ECO:0007669"/>
    <property type="project" value="TreeGrafter"/>
</dbReference>
<reference evidence="7 8" key="1">
    <citation type="submission" date="2017-07" db="EMBL/GenBank/DDBJ databases">
        <title>Complete Genome Sequence of the cosmetic ferment Vitreoscilla filiformis (ATCC15551).</title>
        <authorList>
            <person name="Contreras S."/>
            <person name="Sagory-Zalkind P."/>
            <person name="Blanquart H."/>
            <person name="Iltis A."/>
            <person name="Morand S.C."/>
        </authorList>
    </citation>
    <scope>NUCLEOTIDE SEQUENCE [LARGE SCALE GENOMIC DNA]</scope>
    <source>
        <strain evidence="7 8">ATCC 15551</strain>
    </source>
</reference>
<dbReference type="GO" id="GO:0050660">
    <property type="term" value="F:flavin adenine dinucleotide binding"/>
    <property type="evidence" value="ECO:0007669"/>
    <property type="project" value="TreeGrafter"/>
</dbReference>
<dbReference type="InterPro" id="IPR029035">
    <property type="entry name" value="DHS-like_NAD/FAD-binding_dom"/>
</dbReference>
<comment type="similarity">
    <text evidence="1 3">Belongs to the TPP enzyme family.</text>
</comment>
<keyword evidence="2 3" id="KW-0786">Thiamine pyrophosphate</keyword>
<sequence length="628" mass="68408">MIMTSSVVRVADLLVNALVEAGVTDAFIVTGGGAMHLNDAFSRHAGMHVTYCHHEQACAMAAEGYARMSGRMAAVNVTTGPGGINALNGVYGAYTDSVPMVVISGQVKRETLASSYPNLPLRQLGDQEVLIVPMVKTITKFAKVVADPQEALYLVQKALWLARTGRPGPVWLDVPIDVQGALIDPMQLRQFQPNDPDSLQDVHPNTLAEQDRLLGEALQSKAAYVAELLEQARRPVLLAGTGIRSAGVHEAFLMLVDQLEIPVLSAWNAHDVLPTDHPLHCGRPGTVGDRPGNFLVQTADLVIVLGCRLNIRQISYNFRAFARLAKLVMVDVDAAELSKPTLQVDVPIHADLRDFVPALLSVFDREPVPVEIKQRRKDHVIAAKLLNERYPTVLPEYKKSARVINPYIFVQQLFDAMRADDLAVTANGSACVITFQAARLRGGQRLFTNSGAASMGYDLPAALGAAVSMPGRRVICLAGDGSIMMNLQELQTIIFLRLPIKIFILNNDGYHSIRETQGNYFPDNVSGCDSDSGVSFPDFCKIAASFGFCVHRVVVGEDLTAVLSCVLADDEPCVCEVVVDKWQNFSPKLASRRMPDGSMASPSLEDMSPFLPRDELMAVMNQLQRIGE</sequence>
<evidence type="ECO:0000256" key="2">
    <source>
        <dbReference type="ARBA" id="ARBA00023052"/>
    </source>
</evidence>
<dbReference type="CDD" id="cd00568">
    <property type="entry name" value="TPP_enzymes"/>
    <property type="match status" value="1"/>
</dbReference>
<keyword evidence="8" id="KW-1185">Reference proteome</keyword>
<dbReference type="InterPro" id="IPR045229">
    <property type="entry name" value="TPP_enz"/>
</dbReference>
<feature type="domain" description="Thiamine pyrophosphate enzyme N-terminal TPP-binding" evidence="6">
    <location>
        <begin position="9"/>
        <end position="113"/>
    </location>
</feature>
<dbReference type="Pfam" id="PF02776">
    <property type="entry name" value="TPP_enzyme_N"/>
    <property type="match status" value="1"/>
</dbReference>
<dbReference type="CDD" id="cd07035">
    <property type="entry name" value="TPP_PYR_POX_like"/>
    <property type="match status" value="1"/>
</dbReference>
<dbReference type="AlphaFoldDB" id="A0A221KIF7"/>
<evidence type="ECO:0000256" key="3">
    <source>
        <dbReference type="RuleBase" id="RU362132"/>
    </source>
</evidence>
<dbReference type="InterPro" id="IPR012001">
    <property type="entry name" value="Thiamin_PyroP_enz_TPP-bd_dom"/>
</dbReference>
<evidence type="ECO:0000256" key="1">
    <source>
        <dbReference type="ARBA" id="ARBA00007812"/>
    </source>
</evidence>
<protein>
    <submittedName>
        <fullName evidence="7">Acetolactate synthase</fullName>
    </submittedName>
</protein>
<dbReference type="KEGG" id="vff:VITFI_CDS3044"/>
<dbReference type="PROSITE" id="PS00187">
    <property type="entry name" value="TPP_ENZYMES"/>
    <property type="match status" value="1"/>
</dbReference>
<dbReference type="GO" id="GO:0030976">
    <property type="term" value="F:thiamine pyrophosphate binding"/>
    <property type="evidence" value="ECO:0007669"/>
    <property type="project" value="InterPro"/>
</dbReference>
<dbReference type="GO" id="GO:0003984">
    <property type="term" value="F:acetolactate synthase activity"/>
    <property type="evidence" value="ECO:0007669"/>
    <property type="project" value="TreeGrafter"/>
</dbReference>
<evidence type="ECO:0000313" key="7">
    <source>
        <dbReference type="EMBL" id="ASM78821.1"/>
    </source>
</evidence>
<evidence type="ECO:0000259" key="4">
    <source>
        <dbReference type="Pfam" id="PF00205"/>
    </source>
</evidence>
<dbReference type="GO" id="GO:0005948">
    <property type="term" value="C:acetolactate synthase complex"/>
    <property type="evidence" value="ECO:0007669"/>
    <property type="project" value="TreeGrafter"/>
</dbReference>
<organism evidence="7 8">
    <name type="scientific">Vitreoscilla filiformis</name>
    <dbReference type="NCBI Taxonomy" id="63"/>
    <lineage>
        <taxon>Bacteria</taxon>
        <taxon>Pseudomonadati</taxon>
        <taxon>Pseudomonadota</taxon>
        <taxon>Betaproteobacteria</taxon>
        <taxon>Neisseriales</taxon>
        <taxon>Neisseriaceae</taxon>
        <taxon>Vitreoscilla</taxon>
    </lineage>
</organism>
<dbReference type="InterPro" id="IPR000399">
    <property type="entry name" value="TPP-bd_CS"/>
</dbReference>